<keyword evidence="2" id="KW-1185">Reference proteome</keyword>
<dbReference type="EMBL" id="QWKP01000211">
    <property type="protein sequence ID" value="RHA38747.1"/>
    <property type="molecule type" value="Genomic_DNA"/>
</dbReference>
<organism evidence="1 2">
    <name type="scientific">Cellulomonas rhizosphaerae</name>
    <dbReference type="NCBI Taxonomy" id="2293719"/>
    <lineage>
        <taxon>Bacteria</taxon>
        <taxon>Bacillati</taxon>
        <taxon>Actinomycetota</taxon>
        <taxon>Actinomycetes</taxon>
        <taxon>Micrococcales</taxon>
        <taxon>Cellulomonadaceae</taxon>
        <taxon>Cellulomonas</taxon>
    </lineage>
</organism>
<sequence>MQVTFTDPHDAARVVDALLEQADHIEVNTPMLARRYRAIADDIGDALDRDLPKPGPGQTP</sequence>
<proteinExistence type="predicted"/>
<evidence type="ECO:0000313" key="1">
    <source>
        <dbReference type="EMBL" id="RHA38747.1"/>
    </source>
</evidence>
<evidence type="ECO:0000313" key="2">
    <source>
        <dbReference type="Proteomes" id="UP000283374"/>
    </source>
</evidence>
<protein>
    <submittedName>
        <fullName evidence="1">Uncharacterized protein</fullName>
    </submittedName>
</protein>
<dbReference type="AlphaFoldDB" id="A0A413RJJ8"/>
<name>A0A413RJJ8_9CELL</name>
<comment type="caution">
    <text evidence="1">The sequence shown here is derived from an EMBL/GenBank/DDBJ whole genome shotgun (WGS) entry which is preliminary data.</text>
</comment>
<accession>A0A413RJJ8</accession>
<gene>
    <name evidence="1" type="ORF">D1825_13435</name>
</gene>
<dbReference type="OrthoDB" id="4276701at2"/>
<dbReference type="Proteomes" id="UP000283374">
    <property type="component" value="Unassembled WGS sequence"/>
</dbReference>
<reference evidence="1 2" key="1">
    <citation type="submission" date="2018-08" db="EMBL/GenBank/DDBJ databases">
        <title>Cellulomonas rhizosphaerae sp. nov., a novel actinomycete isolated from soil.</title>
        <authorList>
            <person name="Tian Y."/>
        </authorList>
    </citation>
    <scope>NUCLEOTIDE SEQUENCE [LARGE SCALE GENOMIC DNA]</scope>
    <source>
        <strain evidence="1 2">NEAU-TCZ24</strain>
    </source>
</reference>